<evidence type="ECO:0000256" key="1">
    <source>
        <dbReference type="SAM" id="SignalP"/>
    </source>
</evidence>
<keyword evidence="3" id="KW-1185">Reference proteome</keyword>
<evidence type="ECO:0000313" key="3">
    <source>
        <dbReference type="Proteomes" id="UP000604161"/>
    </source>
</evidence>
<proteinExistence type="predicted"/>
<name>A0ABR8NWN1_9GAMM</name>
<comment type="caution">
    <text evidence="2">The sequence shown here is derived from an EMBL/GenBank/DDBJ whole genome shotgun (WGS) entry which is preliminary data.</text>
</comment>
<dbReference type="Gene3D" id="3.40.50.2300">
    <property type="match status" value="2"/>
</dbReference>
<feature type="chain" id="PRO_5047249260" description="Monosaccharide ABC transporter substrate-binding protein (CUT2 family)" evidence="1">
    <location>
        <begin position="23"/>
        <end position="366"/>
    </location>
</feature>
<sequence>MRRLRCFILLTVLGSFAVTAHASRTMLNLMDSDDFYQANLEQISLAEQFTSMVYSLSIPIRIPQKKTVRIAVLLFGEIDSIGNRALLLSFKKRMRELKIDYRLDAYVDRSEHGKDLEPYYKITEAQPDYIVITKFGFAQRRFVERFLRLGAPKVILYDFASPLRYWVDHPPLMYIGFDQKKATKKLASYLNRQLTKETRVSALVLADSYLGRVRCDLFLDEMVRYGRHVGAIRVVSDDKKQAFDAAQLLLSEKSTDFIFSCSQNISDGVVAALQGDEFGAVQTNSWGLSFNGIGDLESKRVNVSVFFMKDYLSIAAAEAIKLDLEGGNMPNLYIAHSNLVSSELDSQSLQLMAEQAYGYSVVLWQK</sequence>
<organism evidence="2 3">
    <name type="scientific">Marinomonas colpomeniae</name>
    <dbReference type="NCBI Taxonomy" id="2774408"/>
    <lineage>
        <taxon>Bacteria</taxon>
        <taxon>Pseudomonadati</taxon>
        <taxon>Pseudomonadota</taxon>
        <taxon>Gammaproteobacteria</taxon>
        <taxon>Oceanospirillales</taxon>
        <taxon>Oceanospirillaceae</taxon>
        <taxon>Marinomonas</taxon>
    </lineage>
</organism>
<gene>
    <name evidence="2" type="ORF">IF202_05315</name>
</gene>
<keyword evidence="1" id="KW-0732">Signal</keyword>
<evidence type="ECO:0000313" key="2">
    <source>
        <dbReference type="EMBL" id="MBD5770460.1"/>
    </source>
</evidence>
<accession>A0ABR8NWN1</accession>
<dbReference type="RefSeq" id="WP_191593857.1">
    <property type="nucleotide sequence ID" value="NZ_JACYFC010000002.1"/>
</dbReference>
<feature type="signal peptide" evidence="1">
    <location>
        <begin position="1"/>
        <end position="22"/>
    </location>
</feature>
<dbReference type="EMBL" id="JACYFC010000002">
    <property type="protein sequence ID" value="MBD5770460.1"/>
    <property type="molecule type" value="Genomic_DNA"/>
</dbReference>
<dbReference type="Proteomes" id="UP000604161">
    <property type="component" value="Unassembled WGS sequence"/>
</dbReference>
<reference evidence="2 3" key="1">
    <citation type="submission" date="2020-09" db="EMBL/GenBank/DDBJ databases">
        <title>Marinomonas sp. nov., isolated from the cysticercosis algae of Qingdao, China.</title>
        <authorList>
            <person name="Sun X."/>
        </authorList>
    </citation>
    <scope>NUCLEOTIDE SEQUENCE [LARGE SCALE GENOMIC DNA]</scope>
    <source>
        <strain evidence="2 3">SM2066</strain>
    </source>
</reference>
<dbReference type="SUPFAM" id="SSF53822">
    <property type="entry name" value="Periplasmic binding protein-like I"/>
    <property type="match status" value="1"/>
</dbReference>
<protein>
    <recommendedName>
        <fullName evidence="4">Monosaccharide ABC transporter substrate-binding protein (CUT2 family)</fullName>
    </recommendedName>
</protein>
<evidence type="ECO:0008006" key="4">
    <source>
        <dbReference type="Google" id="ProtNLM"/>
    </source>
</evidence>
<dbReference type="InterPro" id="IPR028082">
    <property type="entry name" value="Peripla_BP_I"/>
</dbReference>